<keyword evidence="3" id="KW-1185">Reference proteome</keyword>
<dbReference type="AlphaFoldDB" id="A0A2H4V902"/>
<sequence length="128" mass="14809">MPQPEKNKKVIKELPIFSFKSANELREWLMGNHAVSEGIWLRIYKKNSGVESVTFEEVLDEGLSFGWSESKRINGDEKSYLQRFTPRTIGTTSKRNLEHVKRLIRENKMMPSGLKALGLDNLGKMKKR</sequence>
<organism evidence="1 4">
    <name type="scientific">Methanobacterium subterraneum</name>
    <dbReference type="NCBI Taxonomy" id="59277"/>
    <lineage>
        <taxon>Archaea</taxon>
        <taxon>Methanobacteriati</taxon>
        <taxon>Methanobacteriota</taxon>
        <taxon>Methanomada group</taxon>
        <taxon>Methanobacteria</taxon>
        <taxon>Methanobacteriales</taxon>
        <taxon>Methanobacteriaceae</taxon>
        <taxon>Methanobacterium</taxon>
    </lineage>
</organism>
<gene>
    <name evidence="1" type="ORF">BK007_00010</name>
    <name evidence="2" type="ORF">BK009_01400</name>
</gene>
<accession>A0A2H4VMZ0</accession>
<evidence type="ECO:0000313" key="3">
    <source>
        <dbReference type="Proteomes" id="UP000232631"/>
    </source>
</evidence>
<dbReference type="Proteomes" id="UP000232631">
    <property type="component" value="Chromosome"/>
</dbReference>
<reference evidence="3 4" key="1">
    <citation type="submission" date="2016-10" db="EMBL/GenBank/DDBJ databases">
        <title>Comparative genomics between deep and shallow subseafloor isolates.</title>
        <authorList>
            <person name="Ishii S."/>
            <person name="Miller J.R."/>
            <person name="Sutton G."/>
            <person name="Suzuki S."/>
            <person name="Methe B."/>
            <person name="Inagaki F."/>
            <person name="Imachi H."/>
        </authorList>
    </citation>
    <scope>NUCLEOTIDE SEQUENCE [LARGE SCALE GENOMIC DNA]</scope>
    <source>
        <strain evidence="2 3">A8p</strain>
        <strain evidence="1 4">MO-MB1</strain>
    </source>
</reference>
<dbReference type="KEGG" id="msub:BK009_01400"/>
<dbReference type="EMBL" id="CP017766">
    <property type="protein sequence ID" value="AUB54566.1"/>
    <property type="molecule type" value="Genomic_DNA"/>
</dbReference>
<accession>A0A2H4V902</accession>
<dbReference type="Proteomes" id="UP000232806">
    <property type="component" value="Chromosome"/>
</dbReference>
<dbReference type="EMBL" id="CP017768">
    <property type="protein sequence ID" value="AUB59454.1"/>
    <property type="molecule type" value="Genomic_DNA"/>
</dbReference>
<evidence type="ECO:0000313" key="1">
    <source>
        <dbReference type="EMBL" id="AUB54566.1"/>
    </source>
</evidence>
<protein>
    <submittedName>
        <fullName evidence="1">Uncharacterized protein</fullName>
    </submittedName>
</protein>
<name>A0A2H4V902_9EURY</name>
<dbReference type="RefSeq" id="WP_100904539.1">
    <property type="nucleotide sequence ID" value="NZ_CP017766.1"/>
</dbReference>
<dbReference type="GeneID" id="35125096"/>
<evidence type="ECO:0000313" key="4">
    <source>
        <dbReference type="Proteomes" id="UP000232806"/>
    </source>
</evidence>
<proteinExistence type="predicted"/>
<evidence type="ECO:0000313" key="2">
    <source>
        <dbReference type="EMBL" id="AUB59454.1"/>
    </source>
</evidence>
<dbReference type="OrthoDB" id="288477at2157"/>